<proteinExistence type="predicted"/>
<dbReference type="AlphaFoldDB" id="A0A8I2YCJ7"/>
<reference evidence="1" key="1">
    <citation type="submission" date="2021-03" db="EMBL/GenBank/DDBJ databases">
        <title>Evolutionary innovations through gain and loss of genes in the ectomycorrhizal Boletales.</title>
        <authorList>
            <person name="Wu G."/>
            <person name="Miyauchi S."/>
            <person name="Morin E."/>
            <person name="Yang Z.-L."/>
            <person name="Xu J."/>
            <person name="Martin F.M."/>
        </authorList>
    </citation>
    <scope>NUCLEOTIDE SEQUENCE</scope>
    <source>
        <strain evidence="1">BR01</strain>
    </source>
</reference>
<comment type="caution">
    <text evidence="1">The sequence shown here is derived from an EMBL/GenBank/DDBJ whole genome shotgun (WGS) entry which is preliminary data.</text>
</comment>
<keyword evidence="2" id="KW-1185">Reference proteome</keyword>
<dbReference type="EMBL" id="JAGFBS010000081">
    <property type="protein sequence ID" value="KAG6369439.1"/>
    <property type="molecule type" value="Genomic_DNA"/>
</dbReference>
<sequence length="650" mass="74492">MPRDPTRRRKREDGMEVCNHRCKRTCVNKRSRSILWAKEGNSCVRHAKRMDLHPNCQAPCPASTRGHYVRDATPDDFGAAIKSMLDANMREAAIDVFFSKNLVDWKEGRANWPELPVASDHTTDFDDVPQDAGPSHQQFVDVADERRHDGNEDESDDAMDLLPIPAVGAKMSQTTSRSASIATSAASSAPSQVNPFLCFPEPDARKTIKLLYIPDPSRSHDRIKDVAHHLSWVKRYLAEDHLASIQHLKGFYVKARTSRDDLDAVGLPYRMTEWLWVMTCLSDHRSDDGLKSFDISYMTWEDFKDVLVDPRSEKNKMRWDFIRSHELLIGGLDYTIDTSDPHCAYNLHGDDRRRYDATLSALMQVAKFWPPVPSLQMAGYKWNTVAILDMIAVKHGWRRPKTTLLTPGCPIPAGTVLKRSHSDCGDFVILPEEDVRGTGAAATSERDRRNALRTWEELNARTSSPEQRWVSQDYVDSLAVFGEWRFFIVGGHVICTVHTMKMDDDNDVWHGRRVWQFRSLAEIRELWRNHQDVPVTADVLVNPQTGDRRQRAKGWEELRSFIDAVYRGLVIQESNPSGLRSSLTVFCRMDIGLMFDGEGNPSYFVNEIERTPTMSMWLKVVEDTTNRFMFDTFARVLHSHVTRLDDLYTF</sequence>
<organism evidence="1 2">
    <name type="scientific">Boletus reticuloceps</name>
    <dbReference type="NCBI Taxonomy" id="495285"/>
    <lineage>
        <taxon>Eukaryota</taxon>
        <taxon>Fungi</taxon>
        <taxon>Dikarya</taxon>
        <taxon>Basidiomycota</taxon>
        <taxon>Agaricomycotina</taxon>
        <taxon>Agaricomycetes</taxon>
        <taxon>Agaricomycetidae</taxon>
        <taxon>Boletales</taxon>
        <taxon>Boletineae</taxon>
        <taxon>Boletaceae</taxon>
        <taxon>Boletoideae</taxon>
        <taxon>Boletus</taxon>
    </lineage>
</organism>
<dbReference type="Proteomes" id="UP000683000">
    <property type="component" value="Unassembled WGS sequence"/>
</dbReference>
<gene>
    <name evidence="1" type="ORF">JVT61DRAFT_14857</name>
</gene>
<name>A0A8I2YCJ7_9AGAM</name>
<evidence type="ECO:0000313" key="1">
    <source>
        <dbReference type="EMBL" id="KAG6369439.1"/>
    </source>
</evidence>
<protein>
    <submittedName>
        <fullName evidence="1">Uncharacterized protein</fullName>
    </submittedName>
</protein>
<evidence type="ECO:0000313" key="2">
    <source>
        <dbReference type="Proteomes" id="UP000683000"/>
    </source>
</evidence>
<accession>A0A8I2YCJ7</accession>
<dbReference type="OrthoDB" id="3270899at2759"/>